<dbReference type="GO" id="GO:0003714">
    <property type="term" value="F:transcription corepressor activity"/>
    <property type="evidence" value="ECO:0007669"/>
    <property type="project" value="TreeGrafter"/>
</dbReference>
<name>A0A9Q1GYQ2_9CARY</name>
<dbReference type="NCBIfam" id="TIGR00293">
    <property type="entry name" value="prefoldin subunit alpha"/>
    <property type="match status" value="1"/>
</dbReference>
<comment type="similarity">
    <text evidence="3">Belongs to the RNA polymerase II subunit 5-mediating protein family.</text>
</comment>
<dbReference type="InterPro" id="IPR004127">
    <property type="entry name" value="Prefoldin_subunit_alpha"/>
</dbReference>
<feature type="compositionally biased region" description="Polar residues" evidence="4">
    <location>
        <begin position="182"/>
        <end position="193"/>
    </location>
</feature>
<dbReference type="Gene3D" id="1.10.287.370">
    <property type="match status" value="1"/>
</dbReference>
<evidence type="ECO:0000256" key="2">
    <source>
        <dbReference type="ARBA" id="ARBA00023242"/>
    </source>
</evidence>
<dbReference type="AlphaFoldDB" id="A0A9Q1GYQ2"/>
<evidence type="ECO:0000256" key="3">
    <source>
        <dbReference type="ARBA" id="ARBA00038295"/>
    </source>
</evidence>
<feature type="compositionally biased region" description="Acidic residues" evidence="4">
    <location>
        <begin position="218"/>
        <end position="231"/>
    </location>
</feature>
<dbReference type="GO" id="GO:0009409">
    <property type="term" value="P:response to cold"/>
    <property type="evidence" value="ECO:0007669"/>
    <property type="project" value="UniProtKB-ARBA"/>
</dbReference>
<keyword evidence="2" id="KW-0539">Nucleus</keyword>
<accession>A0A9Q1GYQ2</accession>
<keyword evidence="6" id="KW-1185">Reference proteome</keyword>
<evidence type="ECO:0008006" key="7">
    <source>
        <dbReference type="Google" id="ProtNLM"/>
    </source>
</evidence>
<dbReference type="GO" id="GO:0003682">
    <property type="term" value="F:chromatin binding"/>
    <property type="evidence" value="ECO:0007669"/>
    <property type="project" value="TreeGrafter"/>
</dbReference>
<comment type="subcellular location">
    <subcellularLocation>
        <location evidence="1">Nucleus</location>
    </subcellularLocation>
</comment>
<dbReference type="PANTHER" id="PTHR15111">
    <property type="entry name" value="RNA POLYMERASE II SUBUNIT 5-MEDIATING PROTEIN NNX3"/>
    <property type="match status" value="1"/>
</dbReference>
<reference evidence="5" key="1">
    <citation type="submission" date="2022-04" db="EMBL/GenBank/DDBJ databases">
        <title>Carnegiea gigantea Genome sequencing and assembly v2.</title>
        <authorList>
            <person name="Copetti D."/>
            <person name="Sanderson M.J."/>
            <person name="Burquez A."/>
            <person name="Wojciechowski M.F."/>
        </authorList>
    </citation>
    <scope>NUCLEOTIDE SEQUENCE</scope>
    <source>
        <strain evidence="5">SGP5-SGP5p</strain>
        <tissue evidence="5">Aerial part</tissue>
    </source>
</reference>
<dbReference type="Proteomes" id="UP001153076">
    <property type="component" value="Unassembled WGS sequence"/>
</dbReference>
<sequence length="428" mass="47504">MATEARAKGRGTVTSLSSMFPAEEARKASQRVQETISEKRKELGALDNFITDNTNLINLVQRVPDDLHHRIMVPFGKAAFFPGRLVHTNEFMVLLGEGYYAERTAKQTVDILKRRGKTLESQVDSLKAVIEDLKTEASFFDRTAAEAACSVTEFRLRSPVVLYLSTASSASIQNFCNTSSAVSSVQKSDAPSTSEEDSRARAVDDEEYARIMSRFDELEREELEAGDTENMEDNRNVDGEEDNDNENRDADEAEDYENVDAEESEVDEDGDTGELKDEEHDESSDNLIILPKLRNLSSLSRNRDESSRGKTLMQMEASKPSEEDYVLPSILKTGVQSSPISKKVGVAEHLTAYHSLTLTARNNDDEGTGSRMEHESRSRILEDIGVAHLLNNIPSSNAFSGTIVERMDNLLLNPGKQAASQVCTPYLC</sequence>
<proteinExistence type="inferred from homology"/>
<evidence type="ECO:0000256" key="4">
    <source>
        <dbReference type="SAM" id="MobiDB-lite"/>
    </source>
</evidence>
<evidence type="ECO:0000256" key="1">
    <source>
        <dbReference type="ARBA" id="ARBA00004123"/>
    </source>
</evidence>
<feature type="region of interest" description="Disordered" evidence="4">
    <location>
        <begin position="182"/>
        <end position="320"/>
    </location>
</feature>
<dbReference type="GO" id="GO:0006457">
    <property type="term" value="P:protein folding"/>
    <property type="evidence" value="ECO:0007669"/>
    <property type="project" value="UniProtKB-ARBA"/>
</dbReference>
<dbReference type="GO" id="GO:0019212">
    <property type="term" value="F:phosphatase inhibitor activity"/>
    <property type="evidence" value="ECO:0007669"/>
    <property type="project" value="TreeGrafter"/>
</dbReference>
<evidence type="ECO:0000313" key="5">
    <source>
        <dbReference type="EMBL" id="KAJ8427569.1"/>
    </source>
</evidence>
<dbReference type="PANTHER" id="PTHR15111:SF0">
    <property type="entry name" value="UNCONVENTIONAL PREFOLDIN RPB5 INTERACTOR 1"/>
    <property type="match status" value="1"/>
</dbReference>
<gene>
    <name evidence="5" type="ORF">Cgig2_021714</name>
</gene>
<dbReference type="OrthoDB" id="21413at2759"/>
<dbReference type="InterPro" id="IPR052255">
    <property type="entry name" value="RNA_pol_II_subunit5-mediator"/>
</dbReference>
<dbReference type="SUPFAM" id="SSF46579">
    <property type="entry name" value="Prefoldin"/>
    <property type="match status" value="1"/>
</dbReference>
<dbReference type="Pfam" id="PF02996">
    <property type="entry name" value="Prefoldin"/>
    <property type="match status" value="1"/>
</dbReference>
<dbReference type="CDD" id="cd23159">
    <property type="entry name" value="Prefoldin_URI1"/>
    <property type="match status" value="1"/>
</dbReference>
<organism evidence="5 6">
    <name type="scientific">Carnegiea gigantea</name>
    <dbReference type="NCBI Taxonomy" id="171969"/>
    <lineage>
        <taxon>Eukaryota</taxon>
        <taxon>Viridiplantae</taxon>
        <taxon>Streptophyta</taxon>
        <taxon>Embryophyta</taxon>
        <taxon>Tracheophyta</taxon>
        <taxon>Spermatophyta</taxon>
        <taxon>Magnoliopsida</taxon>
        <taxon>eudicotyledons</taxon>
        <taxon>Gunneridae</taxon>
        <taxon>Pentapetalae</taxon>
        <taxon>Caryophyllales</taxon>
        <taxon>Cactineae</taxon>
        <taxon>Cactaceae</taxon>
        <taxon>Cactoideae</taxon>
        <taxon>Echinocereeae</taxon>
        <taxon>Carnegiea</taxon>
    </lineage>
</organism>
<dbReference type="GO" id="GO:0000122">
    <property type="term" value="P:negative regulation of transcription by RNA polymerase II"/>
    <property type="evidence" value="ECO:0007669"/>
    <property type="project" value="TreeGrafter"/>
</dbReference>
<dbReference type="EMBL" id="JAKOGI010001129">
    <property type="protein sequence ID" value="KAJ8427569.1"/>
    <property type="molecule type" value="Genomic_DNA"/>
</dbReference>
<comment type="caution">
    <text evidence="5">The sequence shown here is derived from an EMBL/GenBank/DDBJ whole genome shotgun (WGS) entry which is preliminary data.</text>
</comment>
<protein>
    <recommendedName>
        <fullName evidence="7">RNA polymerase II subunit 5-mediating protein homolog</fullName>
    </recommendedName>
</protein>
<dbReference type="GO" id="GO:0005634">
    <property type="term" value="C:nucleus"/>
    <property type="evidence" value="ECO:0007669"/>
    <property type="project" value="UniProtKB-SubCell"/>
</dbReference>
<feature type="compositionally biased region" description="Acidic residues" evidence="4">
    <location>
        <begin position="251"/>
        <end position="272"/>
    </location>
</feature>
<dbReference type="InterPro" id="IPR009053">
    <property type="entry name" value="Prefoldin"/>
</dbReference>
<evidence type="ECO:0000313" key="6">
    <source>
        <dbReference type="Proteomes" id="UP001153076"/>
    </source>
</evidence>